<evidence type="ECO:0000313" key="2">
    <source>
        <dbReference type="Proteomes" id="UP000012106"/>
    </source>
</evidence>
<sequence>MYKIFLFFSTLRRTHVILRRIFNKGAFIKSKDNNSTIEFPHEITVLRPPFSENRTAISFL</sequence>
<protein>
    <submittedName>
        <fullName evidence="1">Uncharacterized protein</fullName>
    </submittedName>
</protein>
<dbReference type="Proteomes" id="UP000012106">
    <property type="component" value="Unassembled WGS sequence"/>
</dbReference>
<gene>
    <name evidence="1" type="ORF">LEP1GSC063_3193</name>
</gene>
<name>M6JYR5_9LEPT</name>
<organism evidence="1 2">
    <name type="scientific">Leptospira santarosai serovar Arenal str. MAVJ 401</name>
    <dbReference type="NCBI Taxonomy" id="1049976"/>
    <lineage>
        <taxon>Bacteria</taxon>
        <taxon>Pseudomonadati</taxon>
        <taxon>Spirochaetota</taxon>
        <taxon>Spirochaetia</taxon>
        <taxon>Leptospirales</taxon>
        <taxon>Leptospiraceae</taxon>
        <taxon>Leptospira</taxon>
    </lineage>
</organism>
<dbReference type="EMBL" id="AHMU02000065">
    <property type="protein sequence ID" value="EMN20627.1"/>
    <property type="molecule type" value="Genomic_DNA"/>
</dbReference>
<proteinExistence type="predicted"/>
<dbReference type="AlphaFoldDB" id="M6JYR5"/>
<reference evidence="1 2" key="1">
    <citation type="submission" date="2013-01" db="EMBL/GenBank/DDBJ databases">
        <authorList>
            <person name="Harkins D.M."/>
            <person name="Durkin A.S."/>
            <person name="Brinkac L.M."/>
            <person name="Haft D.H."/>
            <person name="Selengut J.D."/>
            <person name="Sanka R."/>
            <person name="DePew J."/>
            <person name="Purushe J."/>
            <person name="Hartskeerl R.A."/>
            <person name="Ahmed A."/>
            <person name="van der Linden H."/>
            <person name="Goris M.G.A."/>
            <person name="Vinetz J.M."/>
            <person name="Sutton G.G."/>
            <person name="Nierman W.C."/>
            <person name="Fouts D.E."/>
        </authorList>
    </citation>
    <scope>NUCLEOTIDE SEQUENCE [LARGE SCALE GENOMIC DNA]</scope>
    <source>
        <strain evidence="1 2">MAVJ 401</strain>
    </source>
</reference>
<accession>M6JYR5</accession>
<comment type="caution">
    <text evidence="1">The sequence shown here is derived from an EMBL/GenBank/DDBJ whole genome shotgun (WGS) entry which is preliminary data.</text>
</comment>
<evidence type="ECO:0000313" key="1">
    <source>
        <dbReference type="EMBL" id="EMN20627.1"/>
    </source>
</evidence>